<evidence type="ECO:0000256" key="2">
    <source>
        <dbReference type="ARBA" id="ARBA00022963"/>
    </source>
</evidence>
<evidence type="ECO:0000256" key="4">
    <source>
        <dbReference type="PROSITE-ProRule" id="PRU01161"/>
    </source>
</evidence>
<evidence type="ECO:0000259" key="5">
    <source>
        <dbReference type="PROSITE" id="PS51635"/>
    </source>
</evidence>
<comment type="caution">
    <text evidence="6">The sequence shown here is derived from an EMBL/GenBank/DDBJ whole genome shotgun (WGS) entry which is preliminary data.</text>
</comment>
<evidence type="ECO:0000256" key="3">
    <source>
        <dbReference type="ARBA" id="ARBA00023098"/>
    </source>
</evidence>
<dbReference type="GO" id="GO:0047499">
    <property type="term" value="F:calcium-independent phospholipase A2 activity"/>
    <property type="evidence" value="ECO:0007669"/>
    <property type="project" value="TreeGrafter"/>
</dbReference>
<evidence type="ECO:0000313" key="7">
    <source>
        <dbReference type="Proteomes" id="UP000663827"/>
    </source>
</evidence>
<keyword evidence="2" id="KW-0442">Lipid degradation</keyword>
<dbReference type="Gene3D" id="3.40.1090.10">
    <property type="entry name" value="Cytosolic phospholipase A2 catalytic domain"/>
    <property type="match status" value="1"/>
</dbReference>
<protein>
    <recommendedName>
        <fullName evidence="5">PNPLA domain-containing protein</fullName>
    </recommendedName>
</protein>
<dbReference type="EMBL" id="CAJNJQ010006674">
    <property type="protein sequence ID" value="CAE7234346.1"/>
    <property type="molecule type" value="Genomic_DNA"/>
</dbReference>
<dbReference type="InterPro" id="IPR002641">
    <property type="entry name" value="PNPLA_dom"/>
</dbReference>
<dbReference type="GO" id="GO:0016042">
    <property type="term" value="P:lipid catabolic process"/>
    <property type="evidence" value="ECO:0007669"/>
    <property type="project" value="UniProtKB-KW"/>
</dbReference>
<accession>A0A8H3ECT8</accession>
<proteinExistence type="predicted"/>
<evidence type="ECO:0000256" key="1">
    <source>
        <dbReference type="ARBA" id="ARBA00022801"/>
    </source>
</evidence>
<gene>
    <name evidence="6" type="ORF">RDB_LOCUS193661</name>
</gene>
<dbReference type="Pfam" id="PF01734">
    <property type="entry name" value="Patatin"/>
    <property type="match status" value="1"/>
</dbReference>
<sequence length="153" mass="16816">MPNNENTSKGLKILSIDSGGVRGLSAIIILQEIMRRVNNATAKNLDPYQHFDVIAGTGTGGIIACMLGRLQMPIDKAIQEYVKLAEDVFKDKKWNGTMYKKTKLQEALTAMVRGKTGNEGELMNNGLETNGCKTVVFAMARHNLSANLPVMFR</sequence>
<evidence type="ECO:0000313" key="6">
    <source>
        <dbReference type="EMBL" id="CAE7234346.1"/>
    </source>
</evidence>
<dbReference type="Proteomes" id="UP000663827">
    <property type="component" value="Unassembled WGS sequence"/>
</dbReference>
<keyword evidence="3" id="KW-0443">Lipid metabolism</keyword>
<dbReference type="PANTHER" id="PTHR24185">
    <property type="entry name" value="CALCIUM-INDEPENDENT PHOSPHOLIPASE A2-GAMMA"/>
    <property type="match status" value="1"/>
</dbReference>
<reference evidence="6" key="1">
    <citation type="submission" date="2021-01" db="EMBL/GenBank/DDBJ databases">
        <authorList>
            <person name="Kaushik A."/>
        </authorList>
    </citation>
    <scope>NUCLEOTIDE SEQUENCE</scope>
    <source>
        <strain evidence="6">AG5</strain>
    </source>
</reference>
<dbReference type="GO" id="GO:0019369">
    <property type="term" value="P:arachidonate metabolic process"/>
    <property type="evidence" value="ECO:0007669"/>
    <property type="project" value="TreeGrafter"/>
</dbReference>
<dbReference type="InterPro" id="IPR016035">
    <property type="entry name" value="Acyl_Trfase/lysoPLipase"/>
</dbReference>
<dbReference type="PANTHER" id="PTHR24185:SF1">
    <property type="entry name" value="CALCIUM-INDEPENDENT PHOSPHOLIPASE A2-GAMMA"/>
    <property type="match status" value="1"/>
</dbReference>
<organism evidence="6 7">
    <name type="scientific">Rhizoctonia solani</name>
    <dbReference type="NCBI Taxonomy" id="456999"/>
    <lineage>
        <taxon>Eukaryota</taxon>
        <taxon>Fungi</taxon>
        <taxon>Dikarya</taxon>
        <taxon>Basidiomycota</taxon>
        <taxon>Agaricomycotina</taxon>
        <taxon>Agaricomycetes</taxon>
        <taxon>Cantharellales</taxon>
        <taxon>Ceratobasidiaceae</taxon>
        <taxon>Rhizoctonia</taxon>
    </lineage>
</organism>
<dbReference type="PROSITE" id="PS51635">
    <property type="entry name" value="PNPLA"/>
    <property type="match status" value="1"/>
</dbReference>
<dbReference type="GO" id="GO:0046486">
    <property type="term" value="P:glycerolipid metabolic process"/>
    <property type="evidence" value="ECO:0007669"/>
    <property type="project" value="UniProtKB-ARBA"/>
</dbReference>
<dbReference type="GO" id="GO:0016020">
    <property type="term" value="C:membrane"/>
    <property type="evidence" value="ECO:0007669"/>
    <property type="project" value="TreeGrafter"/>
</dbReference>
<dbReference type="SUPFAM" id="SSF52151">
    <property type="entry name" value="FabD/lysophospholipase-like"/>
    <property type="match status" value="1"/>
</dbReference>
<keyword evidence="1" id="KW-0378">Hydrolase</keyword>
<name>A0A8H3ECT8_9AGAM</name>
<comment type="caution">
    <text evidence="4">Lacks conserved residue(s) required for the propagation of feature annotation.</text>
</comment>
<feature type="domain" description="PNPLA" evidence="5">
    <location>
        <begin position="14"/>
        <end position="153"/>
    </location>
</feature>
<dbReference type="AlphaFoldDB" id="A0A8H3ECT8"/>
<feature type="non-terminal residue" evidence="6">
    <location>
        <position position="153"/>
    </location>
</feature>